<protein>
    <submittedName>
        <fullName evidence="2">Uncharacterized protein</fullName>
    </submittedName>
</protein>
<feature type="transmembrane region" description="Helical" evidence="1">
    <location>
        <begin position="209"/>
        <end position="231"/>
    </location>
</feature>
<feature type="transmembrane region" description="Helical" evidence="1">
    <location>
        <begin position="33"/>
        <end position="55"/>
    </location>
</feature>
<comment type="caution">
    <text evidence="2">The sequence shown here is derived from an EMBL/GenBank/DDBJ whole genome shotgun (WGS) entry which is preliminary data.</text>
</comment>
<feature type="transmembrane region" description="Helical" evidence="1">
    <location>
        <begin position="75"/>
        <end position="101"/>
    </location>
</feature>
<proteinExistence type="predicted"/>
<gene>
    <name evidence="2" type="ORF">GALL_123030</name>
</gene>
<evidence type="ECO:0000256" key="1">
    <source>
        <dbReference type="SAM" id="Phobius"/>
    </source>
</evidence>
<feature type="transmembrane region" description="Helical" evidence="1">
    <location>
        <begin position="152"/>
        <end position="173"/>
    </location>
</feature>
<name>A0A1J5SNG6_9ZZZZ</name>
<keyword evidence="1" id="KW-0472">Membrane</keyword>
<accession>A0A1J5SNG6</accession>
<feature type="transmembrane region" description="Helical" evidence="1">
    <location>
        <begin position="179"/>
        <end position="197"/>
    </location>
</feature>
<sequence length="293" mass="30730">MRNRIAAFIAGLVLLPPLAISLAGQGWDDPAPVAGAVWLPALSGMLTVIVFGILLDTLAFHRAGHSLLRSQRGYLLWNGVAGTATCMLLAYLNLFAGAWFTPADSDAAALLLAALCGTALLPAVLITRLWLAGLPGLVRLSTRRFALTALPAAAASALLLLAALTGLTAGTIWADHLSWLFWASPLLLLVSLQLLWHESTIFSGLAQGDWSRVLLGAASGIAVGGIALAVYRVSGGAIYLVAGTGKLIAGLALFGLLCLQVSDVVAENWRGKKRAEISKKKPFPIPIVTRKDQ</sequence>
<evidence type="ECO:0000313" key="2">
    <source>
        <dbReference type="EMBL" id="OIR05560.1"/>
    </source>
</evidence>
<keyword evidence="1" id="KW-1133">Transmembrane helix</keyword>
<dbReference type="EMBL" id="MLJW01000049">
    <property type="protein sequence ID" value="OIR05560.1"/>
    <property type="molecule type" value="Genomic_DNA"/>
</dbReference>
<feature type="transmembrane region" description="Helical" evidence="1">
    <location>
        <begin position="107"/>
        <end position="131"/>
    </location>
</feature>
<keyword evidence="1" id="KW-0812">Transmembrane</keyword>
<organism evidence="2">
    <name type="scientific">mine drainage metagenome</name>
    <dbReference type="NCBI Taxonomy" id="410659"/>
    <lineage>
        <taxon>unclassified sequences</taxon>
        <taxon>metagenomes</taxon>
        <taxon>ecological metagenomes</taxon>
    </lineage>
</organism>
<dbReference type="AlphaFoldDB" id="A0A1J5SNG6"/>
<reference evidence="2" key="1">
    <citation type="submission" date="2016-10" db="EMBL/GenBank/DDBJ databases">
        <title>Sequence of Gallionella enrichment culture.</title>
        <authorList>
            <person name="Poehlein A."/>
            <person name="Muehling M."/>
            <person name="Daniel R."/>
        </authorList>
    </citation>
    <scope>NUCLEOTIDE SEQUENCE</scope>
</reference>
<feature type="transmembrane region" description="Helical" evidence="1">
    <location>
        <begin position="237"/>
        <end position="259"/>
    </location>
</feature>